<keyword evidence="4" id="KW-1185">Reference proteome</keyword>
<evidence type="ECO:0000313" key="3">
    <source>
        <dbReference type="EMBL" id="KIY50540.1"/>
    </source>
</evidence>
<dbReference type="Gene3D" id="1.10.10.10">
    <property type="entry name" value="Winged helix-like DNA-binding domain superfamily/Winged helix DNA-binding domain"/>
    <property type="match status" value="1"/>
</dbReference>
<gene>
    <name evidence="3" type="ORF">FISHEDRAFT_57357</name>
</gene>
<dbReference type="Pfam" id="PF16124">
    <property type="entry name" value="RecQ_Zn_bind"/>
    <property type="match status" value="1"/>
</dbReference>
<dbReference type="OrthoDB" id="2507344at2759"/>
<reference evidence="3 4" key="1">
    <citation type="journal article" date="2015" name="Fungal Genet. Biol.">
        <title>Evolution of novel wood decay mechanisms in Agaricales revealed by the genome sequences of Fistulina hepatica and Cylindrobasidium torrendii.</title>
        <authorList>
            <person name="Floudas D."/>
            <person name="Held B.W."/>
            <person name="Riley R."/>
            <person name="Nagy L.G."/>
            <person name="Koehler G."/>
            <person name="Ransdell A.S."/>
            <person name="Younus H."/>
            <person name="Chow J."/>
            <person name="Chiniquy J."/>
            <person name="Lipzen A."/>
            <person name="Tritt A."/>
            <person name="Sun H."/>
            <person name="Haridas S."/>
            <person name="LaButti K."/>
            <person name="Ohm R.A."/>
            <person name="Kues U."/>
            <person name="Blanchette R.A."/>
            <person name="Grigoriev I.V."/>
            <person name="Minto R.E."/>
            <person name="Hibbett D.S."/>
        </authorList>
    </citation>
    <scope>NUCLEOTIDE SEQUENCE [LARGE SCALE GENOMIC DNA]</scope>
    <source>
        <strain evidence="3 4">ATCC 64428</strain>
    </source>
</reference>
<dbReference type="InterPro" id="IPR036388">
    <property type="entry name" value="WH-like_DNA-bd_sf"/>
</dbReference>
<protein>
    <recommendedName>
        <fullName evidence="2">ATP-dependent DNA helicase RecQ zinc-binding domain-containing protein</fullName>
    </recommendedName>
</protein>
<evidence type="ECO:0000259" key="2">
    <source>
        <dbReference type="Pfam" id="PF16124"/>
    </source>
</evidence>
<organism evidence="3 4">
    <name type="scientific">Fistulina hepatica ATCC 64428</name>
    <dbReference type="NCBI Taxonomy" id="1128425"/>
    <lineage>
        <taxon>Eukaryota</taxon>
        <taxon>Fungi</taxon>
        <taxon>Dikarya</taxon>
        <taxon>Basidiomycota</taxon>
        <taxon>Agaricomycotina</taxon>
        <taxon>Agaricomycetes</taxon>
        <taxon>Agaricomycetidae</taxon>
        <taxon>Agaricales</taxon>
        <taxon>Fistulinaceae</taxon>
        <taxon>Fistulina</taxon>
    </lineage>
</organism>
<dbReference type="InterPro" id="IPR032284">
    <property type="entry name" value="RecQ_Zn-bd"/>
</dbReference>
<evidence type="ECO:0000256" key="1">
    <source>
        <dbReference type="SAM" id="MobiDB-lite"/>
    </source>
</evidence>
<dbReference type="Proteomes" id="UP000054144">
    <property type="component" value="Unassembled WGS sequence"/>
</dbReference>
<feature type="domain" description="ATP-dependent DNA helicase RecQ zinc-binding" evidence="2">
    <location>
        <begin position="8"/>
        <end position="55"/>
    </location>
</feature>
<name>A0A0D7AJN5_9AGAR</name>
<dbReference type="AlphaFoldDB" id="A0A0D7AJN5"/>
<evidence type="ECO:0000313" key="4">
    <source>
        <dbReference type="Proteomes" id="UP000054144"/>
    </source>
</evidence>
<feature type="region of interest" description="Disordered" evidence="1">
    <location>
        <begin position="133"/>
        <end position="153"/>
    </location>
</feature>
<dbReference type="EMBL" id="KN881675">
    <property type="protein sequence ID" value="KIY50540.1"/>
    <property type="molecule type" value="Genomic_DNA"/>
</dbReference>
<accession>A0A0D7AJN5</accession>
<sequence length="153" mass="16350">MYDRMIGRKDEGIHKLGQVINFAKDDDCLAAHLAQYFGDEDAVPGELCGQCSFCTSGEGVMFEATATTNIDPAKFKAILEACLECDDPRLLAGMAFGITSPRLTANKWSSAYPLFGCIEGVRRGVQVGGLCEGGTGDSAGDDEETIVRVDDVE</sequence>
<proteinExistence type="predicted"/>